<evidence type="ECO:0000313" key="1">
    <source>
        <dbReference type="EMBL" id="MBP2324956.1"/>
    </source>
</evidence>
<protein>
    <recommendedName>
        <fullName evidence="3">DUF3291 domain-containing protein</fullName>
    </recommendedName>
</protein>
<comment type="caution">
    <text evidence="1">The sequence shown here is derived from an EMBL/GenBank/DDBJ whole genome shotgun (WGS) entry which is preliminary data.</text>
</comment>
<gene>
    <name evidence="1" type="ORF">JOF56_005341</name>
</gene>
<dbReference type="Proteomes" id="UP001519332">
    <property type="component" value="Unassembled WGS sequence"/>
</dbReference>
<proteinExistence type="predicted"/>
<evidence type="ECO:0008006" key="3">
    <source>
        <dbReference type="Google" id="ProtNLM"/>
    </source>
</evidence>
<evidence type="ECO:0000313" key="2">
    <source>
        <dbReference type="Proteomes" id="UP001519332"/>
    </source>
</evidence>
<name>A0ABS4TM47_9PSEU</name>
<dbReference type="InterPro" id="IPR011008">
    <property type="entry name" value="Dimeric_a/b-barrel"/>
</dbReference>
<reference evidence="1 2" key="1">
    <citation type="submission" date="2021-03" db="EMBL/GenBank/DDBJ databases">
        <title>Sequencing the genomes of 1000 actinobacteria strains.</title>
        <authorList>
            <person name="Klenk H.-P."/>
        </authorList>
    </citation>
    <scope>NUCLEOTIDE SEQUENCE [LARGE SCALE GENOMIC DNA]</scope>
    <source>
        <strain evidence="1 2">DSM 46670</strain>
    </source>
</reference>
<dbReference type="SUPFAM" id="SSF54909">
    <property type="entry name" value="Dimeric alpha+beta barrel"/>
    <property type="match status" value="1"/>
</dbReference>
<sequence length="125" mass="14533">MLRSSWTPGPAGLDGQLLVSVTEFTAKHLWYMPGIYRAGRDLAQLWPNLDGAVGHWLWMEPLRRRCGAVSVWQDKKAMRSFVGLPVHRQIMRTYRTRGTVRATTWTADDPDLTDVWRQARKFLHR</sequence>
<dbReference type="RefSeq" id="WP_209642215.1">
    <property type="nucleotide sequence ID" value="NZ_JAGINW010000001.1"/>
</dbReference>
<keyword evidence="2" id="KW-1185">Reference proteome</keyword>
<accession>A0ABS4TM47</accession>
<organism evidence="1 2">
    <name type="scientific">Kibdelosporangium banguiense</name>
    <dbReference type="NCBI Taxonomy" id="1365924"/>
    <lineage>
        <taxon>Bacteria</taxon>
        <taxon>Bacillati</taxon>
        <taxon>Actinomycetota</taxon>
        <taxon>Actinomycetes</taxon>
        <taxon>Pseudonocardiales</taxon>
        <taxon>Pseudonocardiaceae</taxon>
        <taxon>Kibdelosporangium</taxon>
    </lineage>
</organism>
<dbReference type="EMBL" id="JAGINW010000001">
    <property type="protein sequence ID" value="MBP2324956.1"/>
    <property type="molecule type" value="Genomic_DNA"/>
</dbReference>